<dbReference type="RefSeq" id="WP_185130400.1">
    <property type="nucleotide sequence ID" value="NZ_JACJVO010000021.1"/>
</dbReference>
<dbReference type="Gene3D" id="3.20.20.100">
    <property type="entry name" value="NADP-dependent oxidoreductase domain"/>
    <property type="match status" value="1"/>
</dbReference>
<dbReference type="CDD" id="cd19085">
    <property type="entry name" value="AKR_AKR11B3"/>
    <property type="match status" value="1"/>
</dbReference>
<dbReference type="PRINTS" id="PR00069">
    <property type="entry name" value="ALDKETRDTASE"/>
</dbReference>
<comment type="caution">
    <text evidence="3">The sequence shown here is derived from an EMBL/GenBank/DDBJ whole genome shotgun (WGS) entry which is preliminary data.</text>
</comment>
<dbReference type="InterPro" id="IPR020471">
    <property type="entry name" value="AKR"/>
</dbReference>
<dbReference type="Pfam" id="PF00248">
    <property type="entry name" value="Aldo_ket_red"/>
    <property type="match status" value="1"/>
</dbReference>
<name>A0A7X0VYA6_9BACL</name>
<sequence length="349" mass="39520">MEKRRLGFSDLYLSVLGMGCWQYGGGKYWGPQNQKDVDEVVHRALDLDINYFDTAEVYNDGESERSLGTALKGIRHKAIIGTKVTPANTSPSVLRQRCEDSLRRLQSDYIDLYMVHWPITPHGIEHFTNDRAVIDTPPSIEEAFGTLSTLQKEGKIRYIGISNHGVKQMNQVKATGVQVVANELAYNLFSRGIEEEILPHCVSNHIGAIGYMPLQQGLLSGKYKSLDEIKPMQARSRHFHHVRGEGARHHEEGAEEEIVEALSKLHELADQLKTPISVFSLAWVIANRNVATTIVGSRNIEQLKSNLHSTYYQLSSELYNQLNEITKPILKKLGSNPDYYENRYNSRIE</sequence>
<keyword evidence="1" id="KW-0560">Oxidoreductase</keyword>
<proteinExistence type="predicted"/>
<keyword evidence="4" id="KW-1185">Reference proteome</keyword>
<dbReference type="AlphaFoldDB" id="A0A7X0VYA6"/>
<dbReference type="InterPro" id="IPR023210">
    <property type="entry name" value="NADP_OxRdtase_dom"/>
</dbReference>
<dbReference type="InterPro" id="IPR050523">
    <property type="entry name" value="AKR_Detox_Biosynth"/>
</dbReference>
<dbReference type="EMBL" id="JACJVO010000021">
    <property type="protein sequence ID" value="MBB6732743.1"/>
    <property type="molecule type" value="Genomic_DNA"/>
</dbReference>
<evidence type="ECO:0000313" key="3">
    <source>
        <dbReference type="EMBL" id="MBB6732743.1"/>
    </source>
</evidence>
<reference evidence="3 4" key="1">
    <citation type="submission" date="2020-08" db="EMBL/GenBank/DDBJ databases">
        <title>Cohnella phylogeny.</title>
        <authorList>
            <person name="Dunlap C."/>
        </authorList>
    </citation>
    <scope>NUCLEOTIDE SEQUENCE [LARGE SCALE GENOMIC DNA]</scope>
    <source>
        <strain evidence="3 4">CBP 2801</strain>
    </source>
</reference>
<accession>A0A7X0VYA6</accession>
<dbReference type="GO" id="GO:0005829">
    <property type="term" value="C:cytosol"/>
    <property type="evidence" value="ECO:0007669"/>
    <property type="project" value="TreeGrafter"/>
</dbReference>
<dbReference type="PANTHER" id="PTHR43364:SF4">
    <property type="entry name" value="NAD(P)-LINKED OXIDOREDUCTASE SUPERFAMILY PROTEIN"/>
    <property type="match status" value="1"/>
</dbReference>
<dbReference type="SUPFAM" id="SSF51430">
    <property type="entry name" value="NAD(P)-linked oxidoreductase"/>
    <property type="match status" value="1"/>
</dbReference>
<feature type="domain" description="NADP-dependent oxidoreductase" evidence="2">
    <location>
        <begin position="16"/>
        <end position="325"/>
    </location>
</feature>
<dbReference type="GO" id="GO:0016491">
    <property type="term" value="F:oxidoreductase activity"/>
    <property type="evidence" value="ECO:0007669"/>
    <property type="project" value="UniProtKB-KW"/>
</dbReference>
<evidence type="ECO:0000259" key="2">
    <source>
        <dbReference type="Pfam" id="PF00248"/>
    </source>
</evidence>
<evidence type="ECO:0000313" key="4">
    <source>
        <dbReference type="Proteomes" id="UP000564644"/>
    </source>
</evidence>
<dbReference type="Proteomes" id="UP000564644">
    <property type="component" value="Unassembled WGS sequence"/>
</dbReference>
<dbReference type="InterPro" id="IPR036812">
    <property type="entry name" value="NAD(P)_OxRdtase_dom_sf"/>
</dbReference>
<evidence type="ECO:0000256" key="1">
    <source>
        <dbReference type="ARBA" id="ARBA00023002"/>
    </source>
</evidence>
<protein>
    <submittedName>
        <fullName evidence="3">Aldo/keto reductase</fullName>
    </submittedName>
</protein>
<gene>
    <name evidence="3" type="ORF">H7C18_17635</name>
</gene>
<dbReference type="PANTHER" id="PTHR43364">
    <property type="entry name" value="NADH-SPECIFIC METHYLGLYOXAL REDUCTASE-RELATED"/>
    <property type="match status" value="1"/>
</dbReference>
<organism evidence="3 4">
    <name type="scientific">Cohnella zeiphila</name>
    <dbReference type="NCBI Taxonomy" id="2761120"/>
    <lineage>
        <taxon>Bacteria</taxon>
        <taxon>Bacillati</taxon>
        <taxon>Bacillota</taxon>
        <taxon>Bacilli</taxon>
        <taxon>Bacillales</taxon>
        <taxon>Paenibacillaceae</taxon>
        <taxon>Cohnella</taxon>
    </lineage>
</organism>